<dbReference type="EMBL" id="JAKOGI010000010">
    <property type="protein sequence ID" value="KAJ8451306.1"/>
    <property type="molecule type" value="Genomic_DNA"/>
</dbReference>
<evidence type="ECO:0000256" key="2">
    <source>
        <dbReference type="ARBA" id="ARBA00022692"/>
    </source>
</evidence>
<dbReference type="InterPro" id="IPR009606">
    <property type="entry name" value="DEAL/Modifying_wall_lignin1/2"/>
</dbReference>
<dbReference type="AlphaFoldDB" id="A0A9Q1QRU4"/>
<protein>
    <submittedName>
        <fullName evidence="8">Uncharacterized protein</fullName>
    </submittedName>
</protein>
<dbReference type="Proteomes" id="UP001153076">
    <property type="component" value="Unassembled WGS sequence"/>
</dbReference>
<keyword evidence="3" id="KW-0732">Signal</keyword>
<dbReference type="InterPro" id="IPR052222">
    <property type="entry name" value="DESIGUAL"/>
</dbReference>
<evidence type="ECO:0000256" key="7">
    <source>
        <dbReference type="SAM" id="Phobius"/>
    </source>
</evidence>
<feature type="transmembrane region" description="Helical" evidence="7">
    <location>
        <begin position="123"/>
        <end position="142"/>
    </location>
</feature>
<dbReference type="OrthoDB" id="1931917at2759"/>
<evidence type="ECO:0000256" key="1">
    <source>
        <dbReference type="ARBA" id="ARBA00004127"/>
    </source>
</evidence>
<evidence type="ECO:0000256" key="3">
    <source>
        <dbReference type="ARBA" id="ARBA00022729"/>
    </source>
</evidence>
<keyword evidence="9" id="KW-1185">Reference proteome</keyword>
<dbReference type="PANTHER" id="PTHR31769">
    <property type="entry name" value="OS07G0462200 PROTEIN-RELATED"/>
    <property type="match status" value="1"/>
</dbReference>
<keyword evidence="5 7" id="KW-0472">Membrane</keyword>
<evidence type="ECO:0000313" key="8">
    <source>
        <dbReference type="EMBL" id="KAJ8451306.1"/>
    </source>
</evidence>
<keyword evidence="4 7" id="KW-1133">Transmembrane helix</keyword>
<organism evidence="8 9">
    <name type="scientific">Carnegiea gigantea</name>
    <dbReference type="NCBI Taxonomy" id="171969"/>
    <lineage>
        <taxon>Eukaryota</taxon>
        <taxon>Viridiplantae</taxon>
        <taxon>Streptophyta</taxon>
        <taxon>Embryophyta</taxon>
        <taxon>Tracheophyta</taxon>
        <taxon>Spermatophyta</taxon>
        <taxon>Magnoliopsida</taxon>
        <taxon>eudicotyledons</taxon>
        <taxon>Gunneridae</taxon>
        <taxon>Pentapetalae</taxon>
        <taxon>Caryophyllales</taxon>
        <taxon>Cactineae</taxon>
        <taxon>Cactaceae</taxon>
        <taxon>Cactoideae</taxon>
        <taxon>Echinocereeae</taxon>
        <taxon>Carnegiea</taxon>
    </lineage>
</organism>
<sequence length="227" mass="24766">MGLDEGGSLRAREERKEAKSEVALVARMALTMKQMALITSFFGAVSFICGVIAENKKPAAGTPIRGEGGVVTCKYPPDPMVPLGYLSVVSLIACTIVGYISISYPYDRKSVPHSALFESKTMLVFFNIAWLTAGCAAALLLWPTITETLHWTRNIHHNTDYKCPTAKTGLIGGGAFVSLDSCLFWLICLMLADNAREDYFMEVEETGKGERSQIINVDSDIKQSTLA</sequence>
<evidence type="ECO:0000256" key="4">
    <source>
        <dbReference type="ARBA" id="ARBA00022989"/>
    </source>
</evidence>
<evidence type="ECO:0000256" key="6">
    <source>
        <dbReference type="ARBA" id="ARBA00029467"/>
    </source>
</evidence>
<dbReference type="GO" id="GO:0012505">
    <property type="term" value="C:endomembrane system"/>
    <property type="evidence" value="ECO:0007669"/>
    <property type="project" value="UniProtKB-SubCell"/>
</dbReference>
<comment type="subcellular location">
    <subcellularLocation>
        <location evidence="1">Endomembrane system</location>
        <topology evidence="1">Multi-pass membrane protein</topology>
    </subcellularLocation>
</comment>
<name>A0A9Q1QRU4_9CARY</name>
<gene>
    <name evidence="8" type="ORF">Cgig2_014078</name>
</gene>
<evidence type="ECO:0000256" key="5">
    <source>
        <dbReference type="ARBA" id="ARBA00023136"/>
    </source>
</evidence>
<feature type="transmembrane region" description="Helical" evidence="7">
    <location>
        <begin position="83"/>
        <end position="102"/>
    </location>
</feature>
<feature type="transmembrane region" description="Helical" evidence="7">
    <location>
        <begin position="35"/>
        <end position="53"/>
    </location>
</feature>
<feature type="transmembrane region" description="Helical" evidence="7">
    <location>
        <begin position="170"/>
        <end position="192"/>
    </location>
</feature>
<comment type="similarity">
    <text evidence="6">Belongs to the DESIGUAL family.</text>
</comment>
<dbReference type="Pfam" id="PF06749">
    <property type="entry name" value="DUF1218"/>
    <property type="match status" value="1"/>
</dbReference>
<keyword evidence="2 7" id="KW-0812">Transmembrane</keyword>
<comment type="caution">
    <text evidence="8">The sequence shown here is derived from an EMBL/GenBank/DDBJ whole genome shotgun (WGS) entry which is preliminary data.</text>
</comment>
<proteinExistence type="inferred from homology"/>
<evidence type="ECO:0000313" key="9">
    <source>
        <dbReference type="Proteomes" id="UP001153076"/>
    </source>
</evidence>
<reference evidence="8" key="1">
    <citation type="submission" date="2022-04" db="EMBL/GenBank/DDBJ databases">
        <title>Carnegiea gigantea Genome sequencing and assembly v2.</title>
        <authorList>
            <person name="Copetti D."/>
            <person name="Sanderson M.J."/>
            <person name="Burquez A."/>
            <person name="Wojciechowski M.F."/>
        </authorList>
    </citation>
    <scope>NUCLEOTIDE SEQUENCE</scope>
    <source>
        <strain evidence="8">SGP5-SGP5p</strain>
        <tissue evidence="8">Aerial part</tissue>
    </source>
</reference>
<accession>A0A9Q1QRU4</accession>